<reference evidence="1" key="1">
    <citation type="submission" date="2020-11" db="EMBL/GenBank/DDBJ databases">
        <authorList>
            <consortium name="DOE Joint Genome Institute"/>
            <person name="Ahrendt S."/>
            <person name="Riley R."/>
            <person name="Andreopoulos W."/>
            <person name="Labutti K."/>
            <person name="Pangilinan J."/>
            <person name="Ruiz-Duenas F.J."/>
            <person name="Barrasa J.M."/>
            <person name="Sanchez-Garcia M."/>
            <person name="Camarero S."/>
            <person name="Miyauchi S."/>
            <person name="Serrano A."/>
            <person name="Linde D."/>
            <person name="Babiker R."/>
            <person name="Drula E."/>
            <person name="Ayuso-Fernandez I."/>
            <person name="Pacheco R."/>
            <person name="Padilla G."/>
            <person name="Ferreira P."/>
            <person name="Barriuso J."/>
            <person name="Kellner H."/>
            <person name="Castanera R."/>
            <person name="Alfaro M."/>
            <person name="Ramirez L."/>
            <person name="Pisabarro A.G."/>
            <person name="Kuo A."/>
            <person name="Tritt A."/>
            <person name="Lipzen A."/>
            <person name="He G."/>
            <person name="Yan M."/>
            <person name="Ng V."/>
            <person name="Cullen D."/>
            <person name="Martin F."/>
            <person name="Rosso M.-N."/>
            <person name="Henrissat B."/>
            <person name="Hibbett D."/>
            <person name="Martinez A.T."/>
            <person name="Grigoriev I.V."/>
        </authorList>
    </citation>
    <scope>NUCLEOTIDE SEQUENCE</scope>
    <source>
        <strain evidence="1">CBS 506.95</strain>
    </source>
</reference>
<protein>
    <submittedName>
        <fullName evidence="1">Uncharacterized protein</fullName>
    </submittedName>
</protein>
<name>A0A9P6ED20_9AGAR</name>
<dbReference type="EMBL" id="MU157866">
    <property type="protein sequence ID" value="KAF9526852.1"/>
    <property type="molecule type" value="Genomic_DNA"/>
</dbReference>
<accession>A0A9P6ED20</accession>
<evidence type="ECO:0000313" key="2">
    <source>
        <dbReference type="Proteomes" id="UP000807306"/>
    </source>
</evidence>
<keyword evidence="2" id="KW-1185">Reference proteome</keyword>
<dbReference type="Proteomes" id="UP000807306">
    <property type="component" value="Unassembled WGS sequence"/>
</dbReference>
<evidence type="ECO:0000313" key="1">
    <source>
        <dbReference type="EMBL" id="KAF9526852.1"/>
    </source>
</evidence>
<comment type="caution">
    <text evidence="1">The sequence shown here is derived from an EMBL/GenBank/DDBJ whole genome shotgun (WGS) entry which is preliminary data.</text>
</comment>
<proteinExistence type="predicted"/>
<dbReference type="OrthoDB" id="2788229at2759"/>
<sequence>MRHKCCWLNSKLNKFGCQRVADKYPACTTTNIIYGVVSSGDPRPYLSLLKKDKKALILCLKASPLLRVVAERYLYEHITLQAIDKPSEQILKSFLSFHPRAPSYVKSIAVLFSDSTTSIETLQRNVATKRLTEAHHYVDLPRLPMFWSKVRDVQRDIWVKVACLPTMKNLVLKGIYDFPFGVLDRCRNLKRVELLGNIEYDLEETPDFSSAGDHRHLTMHNPCFGTRDISSWLRRSKEVPGTPWFMHLQSLDARGVKNEDFEALYDILKACSKTLRELELDASPFYTTYTAISSGKSNVTFSSSVTCSLSRRLKDYVPLASLSLTKFTVYSFIRFMRLRVFERLELAPSSNTPNSAYCSSIQEIGDFLSIVNASMPQSRPQTNTQPALTSTLITVVIHIHEAHTSGTPTLADVEFGPLDTSSFALTCDRDSPLPRPFPIRVAINADRGLKLAGILPHLKRNNGLQNMVKMGQLEVMVGECDMDKSEGKSCFKERLEEFEVYRFGGTC</sequence>
<gene>
    <name evidence="1" type="ORF">CPB83DRAFT_837006</name>
</gene>
<dbReference type="AlphaFoldDB" id="A0A9P6ED20"/>
<organism evidence="1 2">
    <name type="scientific">Crepidotus variabilis</name>
    <dbReference type="NCBI Taxonomy" id="179855"/>
    <lineage>
        <taxon>Eukaryota</taxon>
        <taxon>Fungi</taxon>
        <taxon>Dikarya</taxon>
        <taxon>Basidiomycota</taxon>
        <taxon>Agaricomycotina</taxon>
        <taxon>Agaricomycetes</taxon>
        <taxon>Agaricomycetidae</taxon>
        <taxon>Agaricales</taxon>
        <taxon>Agaricineae</taxon>
        <taxon>Crepidotaceae</taxon>
        <taxon>Crepidotus</taxon>
    </lineage>
</organism>